<feature type="coiled-coil region" evidence="4">
    <location>
        <begin position="561"/>
        <end position="605"/>
    </location>
</feature>
<dbReference type="EMBL" id="FORO01000039">
    <property type="protein sequence ID" value="SFJ55823.1"/>
    <property type="molecule type" value="Genomic_DNA"/>
</dbReference>
<proteinExistence type="inferred from homology"/>
<dbReference type="GO" id="GO:0016020">
    <property type="term" value="C:membrane"/>
    <property type="evidence" value="ECO:0007669"/>
    <property type="project" value="InterPro"/>
</dbReference>
<evidence type="ECO:0000259" key="8">
    <source>
        <dbReference type="PROSITE" id="PS50885"/>
    </source>
</evidence>
<dbReference type="OrthoDB" id="8523at2157"/>
<evidence type="ECO:0000313" key="10">
    <source>
        <dbReference type="Proteomes" id="UP000182829"/>
    </source>
</evidence>
<dbReference type="SMART" id="SM00283">
    <property type="entry name" value="MA"/>
    <property type="match status" value="1"/>
</dbReference>
<evidence type="ECO:0000256" key="3">
    <source>
        <dbReference type="PROSITE-ProRule" id="PRU00284"/>
    </source>
</evidence>
<dbReference type="InterPro" id="IPR003660">
    <property type="entry name" value="HAMP_dom"/>
</dbReference>
<organism evidence="9 10">
    <name type="scientific">Natronobacterium gregoryi</name>
    <dbReference type="NCBI Taxonomy" id="44930"/>
    <lineage>
        <taxon>Archaea</taxon>
        <taxon>Methanobacteriati</taxon>
        <taxon>Methanobacteriota</taxon>
        <taxon>Stenosarchaea group</taxon>
        <taxon>Halobacteria</taxon>
        <taxon>Halobacteriales</taxon>
        <taxon>Natrialbaceae</taxon>
        <taxon>Natronobacterium</taxon>
    </lineage>
</organism>
<feature type="region of interest" description="Disordered" evidence="5">
    <location>
        <begin position="385"/>
        <end position="407"/>
    </location>
</feature>
<dbReference type="Pfam" id="PF00015">
    <property type="entry name" value="MCPsignal"/>
    <property type="match status" value="1"/>
</dbReference>
<dbReference type="PANTHER" id="PTHR32089">
    <property type="entry name" value="METHYL-ACCEPTING CHEMOTAXIS PROTEIN MCPB"/>
    <property type="match status" value="1"/>
</dbReference>
<dbReference type="GeneID" id="14207073"/>
<accession>A0A1I3SAF9</accession>
<dbReference type="SUPFAM" id="SSF158472">
    <property type="entry name" value="HAMP domain-like"/>
    <property type="match status" value="1"/>
</dbReference>
<evidence type="ECO:0000256" key="6">
    <source>
        <dbReference type="SAM" id="Phobius"/>
    </source>
</evidence>
<dbReference type="InterPro" id="IPR004090">
    <property type="entry name" value="Chemotax_Me-accpt_rcpt"/>
</dbReference>
<sequence length="805" mass="85877">MSAAGDETAADSGSNPEADRSITRFVPEFVRRSYRTKFVITILVVVLVISLVGAIGYVDAERTVESDAEQQLTATVDMHADSIDEWTISMAAHTRSVSSGAALAGSDAETAEAYAIQEQAKLPVDVRDVHVVDTNDERVLASTNGELRGVSVDSVDEPWAEIEPGVDLTAANDVWHSPTAYADDTVDDQVISFASPVENDEARIAVVVGTIEYRVDGLRQLHDDQETMIVDTDGKTVLASDELESDPDEEIVADLGATRDGTGFERDDAVVTAYAAMGDNEWVAVTTVPAEQAFAASNAVGWTLLSVIGTGLIVLLAGGVVLARQTVTPLEDLRNRARRMEEGDRSVDLETDRIDEVGRLYRAFDEMRTSLNEQITAAEAAKTEAETAQREAEEAQSDAETAREEAEAERERIASMMGELERVAGQYSETMQDAANGDLTVRATVDTDNEQMREIGEEFNAMLDELEDAIGGLKQFATDVAAASEQVTASSEEVKAASEQVSESVQEISDVADRQSDRLDTIQTEMSDLSASTEEIASTASEVAQVAERTVDASERGGEAAQDAIGEMNEVEAEAERAVETIRSLEAEVERIDELVDAIADVADQTSLLALNASIEAAAAGEEGDGFAVVADEVKSLSSDAKEAATEIEARIETIRGRTDKSVAVVEATSDKVREGTEAVEPAVEALEEIGEYAEETNVGVQEISAATNDQAGSAEEVVTAVDEIATSSEESAAEAGNVSAAAEEQTASLTEVTESVSGLADQAAFLSDRLEQFETERESELGGTSSGVETQRRSIDTLEKRSDD</sequence>
<keyword evidence="1 3" id="KW-0807">Transducer</keyword>
<dbReference type="Gene3D" id="6.10.250.1910">
    <property type="match status" value="1"/>
</dbReference>
<keyword evidence="4" id="KW-0175">Coiled coil</keyword>
<dbReference type="Gene3D" id="1.10.287.950">
    <property type="entry name" value="Methyl-accepting chemotaxis protein"/>
    <property type="match status" value="1"/>
</dbReference>
<name>A0A1I3SAF9_9EURY</name>
<keyword evidence="6" id="KW-1133">Transmembrane helix</keyword>
<evidence type="ECO:0000256" key="1">
    <source>
        <dbReference type="ARBA" id="ARBA00023224"/>
    </source>
</evidence>
<feature type="coiled-coil region" evidence="4">
    <location>
        <begin position="449"/>
        <end position="500"/>
    </location>
</feature>
<keyword evidence="6" id="KW-0472">Membrane</keyword>
<dbReference type="CDD" id="cd11386">
    <property type="entry name" value="MCP_signal"/>
    <property type="match status" value="1"/>
</dbReference>
<feature type="region of interest" description="Disordered" evidence="5">
    <location>
        <begin position="774"/>
        <end position="805"/>
    </location>
</feature>
<dbReference type="Proteomes" id="UP000182829">
    <property type="component" value="Unassembled WGS sequence"/>
</dbReference>
<dbReference type="RefSeq" id="WP_005580586.1">
    <property type="nucleotide sequence ID" value="NZ_FORO01000039.1"/>
</dbReference>
<evidence type="ECO:0000256" key="5">
    <source>
        <dbReference type="SAM" id="MobiDB-lite"/>
    </source>
</evidence>
<evidence type="ECO:0000256" key="2">
    <source>
        <dbReference type="ARBA" id="ARBA00029447"/>
    </source>
</evidence>
<gene>
    <name evidence="9" type="ORF">SAMN05443661_1396</name>
</gene>
<comment type="similarity">
    <text evidence="2">Belongs to the methyl-accepting chemotaxis (MCP) protein family.</text>
</comment>
<dbReference type="PROSITE" id="PS50885">
    <property type="entry name" value="HAMP"/>
    <property type="match status" value="2"/>
</dbReference>
<dbReference type="CDD" id="cd06225">
    <property type="entry name" value="HAMP"/>
    <property type="match status" value="2"/>
</dbReference>
<dbReference type="SUPFAM" id="SSF58104">
    <property type="entry name" value="Methyl-accepting chemotaxis protein (MCP) signaling domain"/>
    <property type="match status" value="1"/>
</dbReference>
<feature type="compositionally biased region" description="Basic and acidic residues" evidence="5">
    <location>
        <begin position="791"/>
        <end position="805"/>
    </location>
</feature>
<reference evidence="9 10" key="1">
    <citation type="submission" date="2016-10" db="EMBL/GenBank/DDBJ databases">
        <authorList>
            <person name="de Groot N.N."/>
        </authorList>
    </citation>
    <scope>NUCLEOTIDE SEQUENCE [LARGE SCALE GENOMIC DNA]</scope>
    <source>
        <strain evidence="9 10">SP2</strain>
    </source>
</reference>
<protein>
    <submittedName>
        <fullName evidence="9">Methyl-accepting chemotaxis protein</fullName>
    </submittedName>
</protein>
<dbReference type="PROSITE" id="PS50111">
    <property type="entry name" value="CHEMOTAXIS_TRANSDUC_2"/>
    <property type="match status" value="1"/>
</dbReference>
<dbReference type="GO" id="GO:0006935">
    <property type="term" value="P:chemotaxis"/>
    <property type="evidence" value="ECO:0007669"/>
    <property type="project" value="InterPro"/>
</dbReference>
<dbReference type="Pfam" id="PF00672">
    <property type="entry name" value="HAMP"/>
    <property type="match status" value="2"/>
</dbReference>
<keyword evidence="6" id="KW-0812">Transmembrane</keyword>
<dbReference type="InterPro" id="IPR004089">
    <property type="entry name" value="MCPsignal_dom"/>
</dbReference>
<feature type="domain" description="HAMP" evidence="8">
    <location>
        <begin position="324"/>
        <end position="376"/>
    </location>
</feature>
<dbReference type="GO" id="GO:0007165">
    <property type="term" value="P:signal transduction"/>
    <property type="evidence" value="ECO:0007669"/>
    <property type="project" value="UniProtKB-KW"/>
</dbReference>
<feature type="transmembrane region" description="Helical" evidence="6">
    <location>
        <begin position="38"/>
        <end position="58"/>
    </location>
</feature>
<dbReference type="PANTHER" id="PTHR32089:SF112">
    <property type="entry name" value="LYSOZYME-LIKE PROTEIN-RELATED"/>
    <property type="match status" value="1"/>
</dbReference>
<evidence type="ECO:0000313" key="9">
    <source>
        <dbReference type="EMBL" id="SFJ55823.1"/>
    </source>
</evidence>
<evidence type="ECO:0000259" key="7">
    <source>
        <dbReference type="PROSITE" id="PS50111"/>
    </source>
</evidence>
<feature type="domain" description="HAMP" evidence="8">
    <location>
        <begin position="418"/>
        <end position="471"/>
    </location>
</feature>
<feature type="domain" description="Methyl-accepting transducer" evidence="7">
    <location>
        <begin position="490"/>
        <end position="726"/>
    </location>
</feature>
<dbReference type="GO" id="GO:0004888">
    <property type="term" value="F:transmembrane signaling receptor activity"/>
    <property type="evidence" value="ECO:0007669"/>
    <property type="project" value="InterPro"/>
</dbReference>
<dbReference type="AlphaFoldDB" id="A0A1I3SAF9"/>
<dbReference type="SMART" id="SM00304">
    <property type="entry name" value="HAMP"/>
    <property type="match status" value="2"/>
</dbReference>
<dbReference type="PRINTS" id="PR00260">
    <property type="entry name" value="CHEMTRNSDUCR"/>
</dbReference>
<evidence type="ECO:0000256" key="4">
    <source>
        <dbReference type="SAM" id="Coils"/>
    </source>
</evidence>